<proteinExistence type="inferred from homology"/>
<dbReference type="InterPro" id="IPR039425">
    <property type="entry name" value="RNA_pol_sigma-70-like"/>
</dbReference>
<name>A0A8J7ITN3_9FLAO</name>
<dbReference type="GO" id="GO:0006352">
    <property type="term" value="P:DNA-templated transcription initiation"/>
    <property type="evidence" value="ECO:0007669"/>
    <property type="project" value="InterPro"/>
</dbReference>
<evidence type="ECO:0000256" key="4">
    <source>
        <dbReference type="ARBA" id="ARBA00023163"/>
    </source>
</evidence>
<dbReference type="Pfam" id="PF04542">
    <property type="entry name" value="Sigma70_r2"/>
    <property type="match status" value="1"/>
</dbReference>
<dbReference type="Gene3D" id="1.10.10.10">
    <property type="entry name" value="Winged helix-like DNA-binding domain superfamily/Winged helix DNA-binding domain"/>
    <property type="match status" value="1"/>
</dbReference>
<organism evidence="7 8">
    <name type="scientific">Snuella sedimenti</name>
    <dbReference type="NCBI Taxonomy" id="2798802"/>
    <lineage>
        <taxon>Bacteria</taxon>
        <taxon>Pseudomonadati</taxon>
        <taxon>Bacteroidota</taxon>
        <taxon>Flavobacteriia</taxon>
        <taxon>Flavobacteriales</taxon>
        <taxon>Flavobacteriaceae</taxon>
        <taxon>Snuella</taxon>
    </lineage>
</organism>
<keyword evidence="8" id="KW-1185">Reference proteome</keyword>
<sequence>MLTKSDLKKIFYTYYEALVIYANRFLIFKDECEDLVQDIFVSLWEKDQSFPDEVSLKVYLYKVTRNKCYNIIKHNKVKERYAESALLSVEDDNLFLKQVLEEEIVRQLHKAIEVLPDRKRQIIQLSLKGLKNAEIAEVLDIKLQTVKTLKSQSYKILREQFKDMETIIYFLLT</sequence>
<dbReference type="InterPro" id="IPR036388">
    <property type="entry name" value="WH-like_DNA-bd_sf"/>
</dbReference>
<feature type="domain" description="RNA polymerase sigma-70 region 2" evidence="5">
    <location>
        <begin position="13"/>
        <end position="75"/>
    </location>
</feature>
<dbReference type="SUPFAM" id="SSF88946">
    <property type="entry name" value="Sigma2 domain of RNA polymerase sigma factors"/>
    <property type="match status" value="1"/>
</dbReference>
<evidence type="ECO:0000256" key="1">
    <source>
        <dbReference type="ARBA" id="ARBA00010641"/>
    </source>
</evidence>
<dbReference type="Gene3D" id="1.10.1740.10">
    <property type="match status" value="1"/>
</dbReference>
<evidence type="ECO:0000256" key="2">
    <source>
        <dbReference type="ARBA" id="ARBA00023015"/>
    </source>
</evidence>
<dbReference type="NCBIfam" id="TIGR02937">
    <property type="entry name" value="sigma70-ECF"/>
    <property type="match status" value="1"/>
</dbReference>
<dbReference type="Pfam" id="PF08281">
    <property type="entry name" value="Sigma70_r4_2"/>
    <property type="match status" value="1"/>
</dbReference>
<reference evidence="7" key="1">
    <citation type="submission" date="2020-12" db="EMBL/GenBank/DDBJ databases">
        <title>Snuella sp. nov., isolated from sediment in Incheon.</title>
        <authorList>
            <person name="Kim W."/>
        </authorList>
    </citation>
    <scope>NUCLEOTIDE SEQUENCE</scope>
    <source>
        <strain evidence="7">CAU 1569</strain>
    </source>
</reference>
<dbReference type="PRINTS" id="PR00038">
    <property type="entry name" value="HTHLUXR"/>
</dbReference>
<dbReference type="PANTHER" id="PTHR43133:SF46">
    <property type="entry name" value="RNA POLYMERASE SIGMA-70 FACTOR ECF SUBFAMILY"/>
    <property type="match status" value="1"/>
</dbReference>
<dbReference type="InterPro" id="IPR013249">
    <property type="entry name" value="RNA_pol_sigma70_r4_t2"/>
</dbReference>
<gene>
    <name evidence="7" type="ORF">JF259_06800</name>
</gene>
<dbReference type="InterPro" id="IPR007627">
    <property type="entry name" value="RNA_pol_sigma70_r2"/>
</dbReference>
<dbReference type="NCBIfam" id="TIGR02985">
    <property type="entry name" value="Sig70_bacteroi1"/>
    <property type="match status" value="1"/>
</dbReference>
<evidence type="ECO:0000259" key="6">
    <source>
        <dbReference type="Pfam" id="PF08281"/>
    </source>
</evidence>
<evidence type="ECO:0000256" key="3">
    <source>
        <dbReference type="ARBA" id="ARBA00023082"/>
    </source>
</evidence>
<keyword evidence="4" id="KW-0804">Transcription</keyword>
<protein>
    <submittedName>
        <fullName evidence="7">RNA polymerase sigma-70 factor</fullName>
    </submittedName>
</protein>
<dbReference type="EMBL" id="JAELVQ010000006">
    <property type="protein sequence ID" value="MBJ6367790.1"/>
    <property type="molecule type" value="Genomic_DNA"/>
</dbReference>
<dbReference type="InterPro" id="IPR013324">
    <property type="entry name" value="RNA_pol_sigma_r3/r4-like"/>
</dbReference>
<dbReference type="GO" id="GO:0016987">
    <property type="term" value="F:sigma factor activity"/>
    <property type="evidence" value="ECO:0007669"/>
    <property type="project" value="UniProtKB-KW"/>
</dbReference>
<evidence type="ECO:0000259" key="5">
    <source>
        <dbReference type="Pfam" id="PF04542"/>
    </source>
</evidence>
<accession>A0A8J7ITN3</accession>
<dbReference type="InterPro" id="IPR000792">
    <property type="entry name" value="Tscrpt_reg_LuxR_C"/>
</dbReference>
<evidence type="ECO:0000313" key="7">
    <source>
        <dbReference type="EMBL" id="MBJ6367790.1"/>
    </source>
</evidence>
<dbReference type="PANTHER" id="PTHR43133">
    <property type="entry name" value="RNA POLYMERASE ECF-TYPE SIGMA FACTO"/>
    <property type="match status" value="1"/>
</dbReference>
<dbReference type="Proteomes" id="UP000610931">
    <property type="component" value="Unassembled WGS sequence"/>
</dbReference>
<dbReference type="SUPFAM" id="SSF88659">
    <property type="entry name" value="Sigma3 and sigma4 domains of RNA polymerase sigma factors"/>
    <property type="match status" value="1"/>
</dbReference>
<evidence type="ECO:0000313" key="8">
    <source>
        <dbReference type="Proteomes" id="UP000610931"/>
    </source>
</evidence>
<comment type="caution">
    <text evidence="7">The sequence shown here is derived from an EMBL/GenBank/DDBJ whole genome shotgun (WGS) entry which is preliminary data.</text>
</comment>
<dbReference type="InterPro" id="IPR014284">
    <property type="entry name" value="RNA_pol_sigma-70_dom"/>
</dbReference>
<keyword evidence="2" id="KW-0805">Transcription regulation</keyword>
<feature type="domain" description="RNA polymerase sigma factor 70 region 4 type 2" evidence="6">
    <location>
        <begin position="106"/>
        <end position="155"/>
    </location>
</feature>
<dbReference type="AlphaFoldDB" id="A0A8J7ITN3"/>
<dbReference type="GO" id="GO:0003677">
    <property type="term" value="F:DNA binding"/>
    <property type="evidence" value="ECO:0007669"/>
    <property type="project" value="InterPro"/>
</dbReference>
<dbReference type="InterPro" id="IPR014327">
    <property type="entry name" value="RNA_pol_sigma70_bacteroid"/>
</dbReference>
<comment type="similarity">
    <text evidence="1">Belongs to the sigma-70 factor family. ECF subfamily.</text>
</comment>
<dbReference type="RefSeq" id="WP_199114559.1">
    <property type="nucleotide sequence ID" value="NZ_JAELVQ010000006.1"/>
</dbReference>
<dbReference type="InterPro" id="IPR013325">
    <property type="entry name" value="RNA_pol_sigma_r2"/>
</dbReference>
<keyword evidence="3" id="KW-0731">Sigma factor</keyword>